<name>A0A4Q1CI39_9BACT</name>
<dbReference type="AlphaFoldDB" id="A0A4Q1CI39"/>
<dbReference type="InterPro" id="IPR007462">
    <property type="entry name" value="COV1-like"/>
</dbReference>
<keyword evidence="1" id="KW-1133">Transmembrane helix</keyword>
<sequence length="218" mass="24928">MNMFKSFNYKRLFQYFLQGLLVLAPVVVTAYAIYWIVTSIDELIPIFTFTDEDGKVIVRNFGLGFLLIIGAICLVGYLSTFFIQSRIFNLFDHWLEKVPGIKFIYTTVKDFFEAFAGEKKKFNRPVLANIDDNDVWRVGFLTRDEADEFGLKDYVAVYVPMSYSIAGNVYLIPASRIKSLEGHLTGTEAMKFAISGGVTKMDEEIEEEIIKEDEAVKK</sequence>
<feature type="transmembrane region" description="Helical" evidence="1">
    <location>
        <begin position="12"/>
        <end position="37"/>
    </location>
</feature>
<keyword evidence="1" id="KW-0472">Membrane</keyword>
<comment type="caution">
    <text evidence="2">The sequence shown here is derived from an EMBL/GenBank/DDBJ whole genome shotgun (WGS) entry which is preliminary data.</text>
</comment>
<evidence type="ECO:0000313" key="3">
    <source>
        <dbReference type="Proteomes" id="UP000290204"/>
    </source>
</evidence>
<evidence type="ECO:0000256" key="1">
    <source>
        <dbReference type="SAM" id="Phobius"/>
    </source>
</evidence>
<organism evidence="2 3">
    <name type="scientific">Lacibacter luteus</name>
    <dbReference type="NCBI Taxonomy" id="2508719"/>
    <lineage>
        <taxon>Bacteria</taxon>
        <taxon>Pseudomonadati</taxon>
        <taxon>Bacteroidota</taxon>
        <taxon>Chitinophagia</taxon>
        <taxon>Chitinophagales</taxon>
        <taxon>Chitinophagaceae</taxon>
        <taxon>Lacibacter</taxon>
    </lineage>
</organism>
<accession>A0A4Q1CI39</accession>
<dbReference type="Proteomes" id="UP000290204">
    <property type="component" value="Unassembled WGS sequence"/>
</dbReference>
<feature type="transmembrane region" description="Helical" evidence="1">
    <location>
        <begin position="57"/>
        <end position="78"/>
    </location>
</feature>
<keyword evidence="3" id="KW-1185">Reference proteome</keyword>
<proteinExistence type="predicted"/>
<dbReference type="OrthoDB" id="9789516at2"/>
<dbReference type="PANTHER" id="PTHR31876:SF26">
    <property type="entry name" value="PROTEIN LIKE COV 2"/>
    <property type="match status" value="1"/>
</dbReference>
<reference evidence="2 3" key="1">
    <citation type="submission" date="2019-01" db="EMBL/GenBank/DDBJ databases">
        <title>Lacibacter sp. strain TTM-7.</title>
        <authorList>
            <person name="Chen W.-M."/>
        </authorList>
    </citation>
    <scope>NUCLEOTIDE SEQUENCE [LARGE SCALE GENOMIC DNA]</scope>
    <source>
        <strain evidence="2 3">TTM-7</strain>
    </source>
</reference>
<protein>
    <submittedName>
        <fullName evidence="2">DUF502 domain-containing protein</fullName>
    </submittedName>
</protein>
<dbReference type="Pfam" id="PF04367">
    <property type="entry name" value="DUF502"/>
    <property type="match status" value="1"/>
</dbReference>
<keyword evidence="1" id="KW-0812">Transmembrane</keyword>
<dbReference type="PANTHER" id="PTHR31876">
    <property type="entry name" value="COV-LIKE PROTEIN 1"/>
    <property type="match status" value="1"/>
</dbReference>
<dbReference type="EMBL" id="SDHW01000003">
    <property type="protein sequence ID" value="RXK59704.1"/>
    <property type="molecule type" value="Genomic_DNA"/>
</dbReference>
<evidence type="ECO:0000313" key="2">
    <source>
        <dbReference type="EMBL" id="RXK59704.1"/>
    </source>
</evidence>
<gene>
    <name evidence="2" type="ORF">ESA94_11600</name>
</gene>